<proteinExistence type="predicted"/>
<protein>
    <recommendedName>
        <fullName evidence="3">Polyketide cyclase</fullName>
    </recommendedName>
</protein>
<comment type="caution">
    <text evidence="1">The sequence shown here is derived from an EMBL/GenBank/DDBJ whole genome shotgun (WGS) entry which is preliminary data.</text>
</comment>
<dbReference type="SUPFAM" id="SSF55961">
    <property type="entry name" value="Bet v1-like"/>
    <property type="match status" value="1"/>
</dbReference>
<dbReference type="AlphaFoldDB" id="A0A0C2HHS5"/>
<dbReference type="InterPro" id="IPR023393">
    <property type="entry name" value="START-like_dom_sf"/>
</dbReference>
<evidence type="ECO:0008006" key="3">
    <source>
        <dbReference type="Google" id="ProtNLM"/>
    </source>
</evidence>
<accession>A0A0C2HHS5</accession>
<evidence type="ECO:0000313" key="1">
    <source>
        <dbReference type="EMBL" id="KIH76551.1"/>
    </source>
</evidence>
<dbReference type="Proteomes" id="UP000035068">
    <property type="component" value="Unassembled WGS sequence"/>
</dbReference>
<evidence type="ECO:0000313" key="2">
    <source>
        <dbReference type="Proteomes" id="UP000035068"/>
    </source>
</evidence>
<dbReference type="EMBL" id="JWJD01000003">
    <property type="protein sequence ID" value="KIH76551.1"/>
    <property type="molecule type" value="Genomic_DNA"/>
</dbReference>
<dbReference type="Gene3D" id="3.30.530.20">
    <property type="match status" value="1"/>
</dbReference>
<reference evidence="1 2" key="1">
    <citation type="submission" date="2014-12" db="EMBL/GenBank/DDBJ databases">
        <title>Genomes of Geoalkalibacter ferrihydriticus and Geoalkalibacter subterraneus, two haloalkaliphilic metal-reducing members of the Geobacteraceae.</title>
        <authorList>
            <person name="Badalamenti J.P."/>
            <person name="Torres C.I."/>
            <person name="Krajmalnik-Brown R."/>
            <person name="Bond D.R."/>
        </authorList>
    </citation>
    <scope>NUCLEOTIDE SEQUENCE [LARGE SCALE GENOMIC DNA]</scope>
    <source>
        <strain evidence="1 2">DSM 17813</strain>
    </source>
</reference>
<gene>
    <name evidence="1" type="ORF">GFER_10275</name>
</gene>
<keyword evidence="2" id="KW-1185">Reference proteome</keyword>
<dbReference type="RefSeq" id="WP_040099185.1">
    <property type="nucleotide sequence ID" value="NZ_JWJD01000003.1"/>
</dbReference>
<dbReference type="InterPro" id="IPR019587">
    <property type="entry name" value="Polyketide_cyclase/dehydratase"/>
</dbReference>
<organism evidence="1 2">
    <name type="scientific">Geoalkalibacter ferrihydriticus DSM 17813</name>
    <dbReference type="NCBI Taxonomy" id="1121915"/>
    <lineage>
        <taxon>Bacteria</taxon>
        <taxon>Pseudomonadati</taxon>
        <taxon>Thermodesulfobacteriota</taxon>
        <taxon>Desulfuromonadia</taxon>
        <taxon>Desulfuromonadales</taxon>
        <taxon>Geoalkalibacteraceae</taxon>
        <taxon>Geoalkalibacter</taxon>
    </lineage>
</organism>
<dbReference type="Pfam" id="PF10604">
    <property type="entry name" value="Polyketide_cyc2"/>
    <property type="match status" value="1"/>
</dbReference>
<name>A0A0C2HHS5_9BACT</name>
<sequence>MQMTKIINAPQERVWEILTDTRLWPLWGPSISAVDSPRRYLVTGLQGRVKTAVGLWLPFEITRFEAPDYWHWRVAGIPATGHRVTRRAAGGCELSFEFPLWAGPYALVCRRAAENIARLALEI</sequence>